<dbReference type="NCBIfam" id="TIGR01005">
    <property type="entry name" value="eps_transp_fam"/>
    <property type="match status" value="1"/>
</dbReference>
<evidence type="ECO:0000313" key="9">
    <source>
        <dbReference type="EMBL" id="MBT1154027.1"/>
    </source>
</evidence>
<comment type="caution">
    <text evidence="9">The sequence shown here is derived from an EMBL/GenBank/DDBJ whole genome shotgun (WGS) entry which is preliminary data.</text>
</comment>
<proteinExistence type="predicted"/>
<dbReference type="PANTHER" id="PTHR32309:SF13">
    <property type="entry name" value="FERRIC ENTEROBACTIN TRANSPORT PROTEIN FEPE"/>
    <property type="match status" value="1"/>
</dbReference>
<keyword evidence="10" id="KW-1185">Reference proteome</keyword>
<dbReference type="GO" id="GO:0005886">
    <property type="term" value="C:plasma membrane"/>
    <property type="evidence" value="ECO:0007669"/>
    <property type="project" value="UniProtKB-SubCell"/>
</dbReference>
<dbReference type="SUPFAM" id="SSF52540">
    <property type="entry name" value="P-loop containing nucleoside triphosphate hydrolases"/>
    <property type="match status" value="1"/>
</dbReference>
<evidence type="ECO:0000256" key="6">
    <source>
        <dbReference type="SAM" id="Coils"/>
    </source>
</evidence>
<evidence type="ECO:0000259" key="8">
    <source>
        <dbReference type="Pfam" id="PF02706"/>
    </source>
</evidence>
<evidence type="ECO:0000256" key="7">
    <source>
        <dbReference type="SAM" id="Phobius"/>
    </source>
</evidence>
<evidence type="ECO:0000313" key="10">
    <source>
        <dbReference type="Proteomes" id="UP001138921"/>
    </source>
</evidence>
<dbReference type="InterPro" id="IPR050445">
    <property type="entry name" value="Bact_polysacc_biosynth/exp"/>
</dbReference>
<dbReference type="Proteomes" id="UP001138921">
    <property type="component" value="Unassembled WGS sequence"/>
</dbReference>
<evidence type="ECO:0000256" key="2">
    <source>
        <dbReference type="ARBA" id="ARBA00022475"/>
    </source>
</evidence>
<dbReference type="RefSeq" id="WP_214385043.1">
    <property type="nucleotide sequence ID" value="NZ_JAFLWW010000001.1"/>
</dbReference>
<evidence type="ECO:0000256" key="3">
    <source>
        <dbReference type="ARBA" id="ARBA00022692"/>
    </source>
</evidence>
<keyword evidence="5 7" id="KW-0472">Membrane</keyword>
<sequence>MSGVQSTAGDVDVDLRQLFASLARNWLRLVLFSVAVTALAFVLASMATPQYRAETRLLIETRESVFTRPDGSGENERPILDEEGVTSQVEVIGSTDILKTVAKKLDLASRPEFDAASEMSTISRLLVIAGLKSDPSELPPEERVLKAFREKLTVYRVEKSRVIVIQFSSSDPQLAAAVPNAIAEAYLDFQRGSKLESSTEATDWLKPEIADLNKRVKDAEARVASFRSQSDLLVGQNNSALATQQLSELSSELSRVRASRSAAEATAQSVRQALKGGGSIDAIPEVLSSGLIQRLRERQIQLRTDIADLSTTLLPNHPRIKALNSQLSDLDMQIRSQAEKVLVGLVNEANNADLRERQLVADLNRLKVESGRVSEEEVELRALEREAAAQRALLESYLTRYREAASRQDRNYLPVDARVFSTAIVPSESYFPKIIPIVGAAFVGSLLVMAIFTLLQELFSGRAMRPAAGARVTPVEQVAMPVRRAANLPEEDAPRAWVEAEEPAIAVPLADDDSEPQAMVDAHHDLDATQEPTLEPVRAPLHGGISIETAAEKLIAGGAARAIFVSPEGDDAAATAVLVAREVADSGLRVLLLDLTASGAAAGPMLDGGRYPGITNLLASEAQFTDVIRADHYSDCDVMPVGTADPARAMRAADRLPIIMESLTTAYDLVVVECGPADAGEIRRLVGDGTEVLVSFLHHDDEIAYVADGLRAGGYEDVILVTPVGHDLPTTPQPTRSAA</sequence>
<protein>
    <submittedName>
        <fullName evidence="9">Exopolysaccharide transport family protein</fullName>
    </submittedName>
</protein>
<dbReference type="AlphaFoldDB" id="A0A9X1A6W4"/>
<reference evidence="9" key="2">
    <citation type="submission" date="2021-03" db="EMBL/GenBank/DDBJ databases">
        <authorList>
            <person name="Artuso I."/>
            <person name="Turrini P."/>
            <person name="Pirolo M."/>
            <person name="Lugli G.A."/>
            <person name="Ventura M."/>
            <person name="Visca P."/>
        </authorList>
    </citation>
    <scope>NUCLEOTIDE SEQUENCE</scope>
    <source>
        <strain evidence="9">LMG 26462</strain>
    </source>
</reference>
<dbReference type="Pfam" id="PF02706">
    <property type="entry name" value="Wzz"/>
    <property type="match status" value="1"/>
</dbReference>
<comment type="subcellular location">
    <subcellularLocation>
        <location evidence="1">Cell membrane</location>
        <topology evidence="1">Multi-pass membrane protein</topology>
    </subcellularLocation>
</comment>
<dbReference type="EMBL" id="JAFLWW010000001">
    <property type="protein sequence ID" value="MBT1154027.1"/>
    <property type="molecule type" value="Genomic_DNA"/>
</dbReference>
<evidence type="ECO:0000256" key="4">
    <source>
        <dbReference type="ARBA" id="ARBA00022989"/>
    </source>
</evidence>
<evidence type="ECO:0000256" key="1">
    <source>
        <dbReference type="ARBA" id="ARBA00004651"/>
    </source>
</evidence>
<dbReference type="InterPro" id="IPR005700">
    <property type="entry name" value="EPS_ExoP-like"/>
</dbReference>
<feature type="transmembrane region" description="Helical" evidence="7">
    <location>
        <begin position="26"/>
        <end position="47"/>
    </location>
</feature>
<keyword evidence="3 7" id="KW-0812">Transmembrane</keyword>
<dbReference type="GO" id="GO:0004713">
    <property type="term" value="F:protein tyrosine kinase activity"/>
    <property type="evidence" value="ECO:0007669"/>
    <property type="project" value="TreeGrafter"/>
</dbReference>
<feature type="domain" description="Polysaccharide chain length determinant N-terminal" evidence="8">
    <location>
        <begin position="12"/>
        <end position="105"/>
    </location>
</feature>
<reference evidence="9" key="1">
    <citation type="journal article" date="2021" name="Microorganisms">
        <title>Phylogenomic Reconstruction and Metabolic Potential of the Genus Aminobacter.</title>
        <authorList>
            <person name="Artuso I."/>
            <person name="Turrini P."/>
            <person name="Pirolo M."/>
            <person name="Lugli G.A."/>
            <person name="Ventura M."/>
            <person name="Visca P."/>
        </authorList>
    </citation>
    <scope>NUCLEOTIDE SEQUENCE</scope>
    <source>
        <strain evidence="9">LMG 26462</strain>
    </source>
</reference>
<gene>
    <name evidence="9" type="ORF">J1C56_00315</name>
</gene>
<dbReference type="InterPro" id="IPR003856">
    <property type="entry name" value="LPS_length_determ_N"/>
</dbReference>
<organism evidence="9 10">
    <name type="scientific">Aminobacter anthyllidis</name>
    <dbReference type="NCBI Taxonomy" id="1035067"/>
    <lineage>
        <taxon>Bacteria</taxon>
        <taxon>Pseudomonadati</taxon>
        <taxon>Pseudomonadota</taxon>
        <taxon>Alphaproteobacteria</taxon>
        <taxon>Hyphomicrobiales</taxon>
        <taxon>Phyllobacteriaceae</taxon>
        <taxon>Aminobacter</taxon>
    </lineage>
</organism>
<accession>A0A9X1A6W4</accession>
<dbReference type="Gene3D" id="3.40.50.300">
    <property type="entry name" value="P-loop containing nucleotide triphosphate hydrolases"/>
    <property type="match status" value="1"/>
</dbReference>
<dbReference type="PANTHER" id="PTHR32309">
    <property type="entry name" value="TYROSINE-PROTEIN KINASE"/>
    <property type="match status" value="1"/>
</dbReference>
<dbReference type="InterPro" id="IPR027417">
    <property type="entry name" value="P-loop_NTPase"/>
</dbReference>
<feature type="coiled-coil region" evidence="6">
    <location>
        <begin position="366"/>
        <end position="400"/>
    </location>
</feature>
<evidence type="ECO:0000256" key="5">
    <source>
        <dbReference type="ARBA" id="ARBA00023136"/>
    </source>
</evidence>
<keyword evidence="2" id="KW-1003">Cell membrane</keyword>
<keyword evidence="6" id="KW-0175">Coiled coil</keyword>
<keyword evidence="4 7" id="KW-1133">Transmembrane helix</keyword>
<name>A0A9X1A6W4_9HYPH</name>